<dbReference type="RefSeq" id="WP_307282487.1">
    <property type="nucleotide sequence ID" value="NZ_JAUSVX010000018.1"/>
</dbReference>
<dbReference type="Pfam" id="PF06776">
    <property type="entry name" value="IalB"/>
    <property type="match status" value="1"/>
</dbReference>
<dbReference type="Proteomes" id="UP001242480">
    <property type="component" value="Unassembled WGS sequence"/>
</dbReference>
<keyword evidence="1" id="KW-0732">Signal</keyword>
<proteinExistence type="predicted"/>
<accession>A0ABU0JHS7</accession>
<dbReference type="InterPro" id="IPR010642">
    <property type="entry name" value="Invasion_prot_B"/>
</dbReference>
<sequence>MMFRTLLIALVAATAFAVPALAAKAKPAPAAAPAAAAQPTPIGQFGDWQAFQLGSAKTKSCFAITNPKERKPAALKRDPATFFVTRKGGDHNELSFIAGFPMKEGEDAKFTIGKATFALYTKEANAWVKNAAEEGTVVATMKKNKSALFEGSSRRGNKTSDRYSLAGFPQALEAISKACP</sequence>
<dbReference type="InterPro" id="IPR038696">
    <property type="entry name" value="IalB_sf"/>
</dbReference>
<evidence type="ECO:0000313" key="2">
    <source>
        <dbReference type="EMBL" id="MDQ0473824.1"/>
    </source>
</evidence>
<reference evidence="2 3" key="1">
    <citation type="submission" date="2023-07" db="EMBL/GenBank/DDBJ databases">
        <title>Genomic Encyclopedia of Type Strains, Phase IV (KMG-IV): sequencing the most valuable type-strain genomes for metagenomic binning, comparative biology and taxonomic classification.</title>
        <authorList>
            <person name="Goeker M."/>
        </authorList>
    </citation>
    <scope>NUCLEOTIDE SEQUENCE [LARGE SCALE GENOMIC DNA]</scope>
    <source>
        <strain evidence="2 3">DSM 19619</strain>
    </source>
</reference>
<name>A0ABU0JHS7_9HYPH</name>
<dbReference type="Gene3D" id="2.60.40.1880">
    <property type="entry name" value="Invasion associated locus B (IalB) protein"/>
    <property type="match status" value="1"/>
</dbReference>
<keyword evidence="3" id="KW-1185">Reference proteome</keyword>
<gene>
    <name evidence="2" type="ORF">QO011_006860</name>
</gene>
<feature type="chain" id="PRO_5046273632" evidence="1">
    <location>
        <begin position="23"/>
        <end position="180"/>
    </location>
</feature>
<organism evidence="2 3">
    <name type="scientific">Labrys wisconsinensis</name>
    <dbReference type="NCBI Taxonomy" id="425677"/>
    <lineage>
        <taxon>Bacteria</taxon>
        <taxon>Pseudomonadati</taxon>
        <taxon>Pseudomonadota</taxon>
        <taxon>Alphaproteobacteria</taxon>
        <taxon>Hyphomicrobiales</taxon>
        <taxon>Xanthobacteraceae</taxon>
        <taxon>Labrys</taxon>
    </lineage>
</organism>
<evidence type="ECO:0000313" key="3">
    <source>
        <dbReference type="Proteomes" id="UP001242480"/>
    </source>
</evidence>
<protein>
    <submittedName>
        <fullName evidence="2">Invasion protein IalB</fullName>
    </submittedName>
</protein>
<dbReference type="EMBL" id="JAUSVX010000018">
    <property type="protein sequence ID" value="MDQ0473824.1"/>
    <property type="molecule type" value="Genomic_DNA"/>
</dbReference>
<feature type="signal peptide" evidence="1">
    <location>
        <begin position="1"/>
        <end position="22"/>
    </location>
</feature>
<evidence type="ECO:0000256" key="1">
    <source>
        <dbReference type="SAM" id="SignalP"/>
    </source>
</evidence>
<comment type="caution">
    <text evidence="2">The sequence shown here is derived from an EMBL/GenBank/DDBJ whole genome shotgun (WGS) entry which is preliminary data.</text>
</comment>